<name>A0A2N0RW70_9GLOM</name>
<evidence type="ECO:0000256" key="3">
    <source>
        <dbReference type="ARBA" id="ARBA00022490"/>
    </source>
</evidence>
<dbReference type="VEuPathDB" id="FungiDB:RhiirA1_458284"/>
<dbReference type="AlphaFoldDB" id="A0A2N0RW70"/>
<comment type="function">
    <text evidence="7">Component of the signal recognition particle (SRP) complex, a ribonucleoprotein complex that mediates the cotranslational targeting of secretory and membrane proteins to the endoplasmic reticulum (ER).</text>
</comment>
<evidence type="ECO:0000313" key="10">
    <source>
        <dbReference type="EMBL" id="PKC67559.1"/>
    </source>
</evidence>
<dbReference type="VEuPathDB" id="FungiDB:RhiirFUN_010854"/>
<feature type="region of interest" description="Disordered" evidence="9">
    <location>
        <begin position="42"/>
        <end position="67"/>
    </location>
</feature>
<proteinExistence type="inferred from homology"/>
<comment type="caution">
    <text evidence="10">The sequence shown here is derived from an EMBL/GenBank/DDBJ whole genome shotgun (WGS) entry which is preliminary data.</text>
</comment>
<comment type="subcellular location">
    <subcellularLocation>
        <location evidence="1 7">Cytoplasm</location>
    </subcellularLocation>
</comment>
<dbReference type="Gene3D" id="3.30.720.10">
    <property type="entry name" value="Signal recognition particle alu RNA binding heterodimer, srp9/1"/>
    <property type="match status" value="1"/>
</dbReference>
<evidence type="ECO:0000256" key="5">
    <source>
        <dbReference type="ARBA" id="ARBA00023135"/>
    </source>
</evidence>
<comment type="similarity">
    <text evidence="2 7">Belongs to the SRP14 family.</text>
</comment>
<organism evidence="10 11">
    <name type="scientific">Rhizophagus irregularis</name>
    <dbReference type="NCBI Taxonomy" id="588596"/>
    <lineage>
        <taxon>Eukaryota</taxon>
        <taxon>Fungi</taxon>
        <taxon>Fungi incertae sedis</taxon>
        <taxon>Mucoromycota</taxon>
        <taxon>Glomeromycotina</taxon>
        <taxon>Glomeromycetes</taxon>
        <taxon>Glomerales</taxon>
        <taxon>Glomeraceae</taxon>
        <taxon>Rhizophagus</taxon>
    </lineage>
</organism>
<dbReference type="InterPro" id="IPR009018">
    <property type="entry name" value="Signal_recog_particle_SRP9/14"/>
</dbReference>
<evidence type="ECO:0000256" key="6">
    <source>
        <dbReference type="ARBA" id="ARBA00023274"/>
    </source>
</evidence>
<comment type="subunit">
    <text evidence="7">Component of a fungal signal recognition particle (SRP) complex that consists of a 7SL RNA molecule (scR1) and at least six protein subunits: SRP72, SRP68, SRP54, SEC65, SRP21 and SRP14.</text>
</comment>
<dbReference type="GO" id="GO:0006614">
    <property type="term" value="P:SRP-dependent cotranslational protein targeting to membrane"/>
    <property type="evidence" value="ECO:0007669"/>
    <property type="project" value="UniProtKB-UniRule"/>
</dbReference>
<accession>A0A2N0RW70</accession>
<dbReference type="InterPro" id="IPR003210">
    <property type="entry name" value="Signal_recog_particle_SRP14"/>
</dbReference>
<evidence type="ECO:0000256" key="9">
    <source>
        <dbReference type="SAM" id="MobiDB-lite"/>
    </source>
</evidence>
<dbReference type="SUPFAM" id="SSF54762">
    <property type="entry name" value="Signal recognition particle alu RNA binding heterodimer, SRP9/14"/>
    <property type="match status" value="1"/>
</dbReference>
<keyword evidence="8" id="KW-0175">Coiled coil</keyword>
<evidence type="ECO:0000256" key="8">
    <source>
        <dbReference type="SAM" id="Coils"/>
    </source>
</evidence>
<keyword evidence="3 7" id="KW-0963">Cytoplasm</keyword>
<dbReference type="VEuPathDB" id="FungiDB:FUN_015069"/>
<keyword evidence="5 7" id="KW-0733">Signal recognition particle</keyword>
<dbReference type="GO" id="GO:0030942">
    <property type="term" value="F:endoplasmic reticulum signal peptide binding"/>
    <property type="evidence" value="ECO:0007669"/>
    <property type="project" value="UniProtKB-UniRule"/>
</dbReference>
<evidence type="ECO:0000256" key="4">
    <source>
        <dbReference type="ARBA" id="ARBA00022884"/>
    </source>
</evidence>
<evidence type="ECO:0000313" key="11">
    <source>
        <dbReference type="Proteomes" id="UP000232688"/>
    </source>
</evidence>
<protein>
    <recommendedName>
        <fullName evidence="7">Signal recognition particle subunit SRP14</fullName>
    </recommendedName>
    <alternativeName>
        <fullName evidence="7">Signal recognition particle 14 kDa protein</fullName>
    </alternativeName>
</protein>
<sequence length="136" mass="15978">MTFLDNDLFLTQLVKLFEKTKPTSKKKVYLTMKRYTWESLKTKKERKETEKSNASDKQSVKEELQKEVDDKEYSCLVRAVYGNFKIITLVSPSDTDKFITGYSNILKVHMDSMKKKERKKEKLKAKKIQKVKATIA</sequence>
<dbReference type="Proteomes" id="UP000232688">
    <property type="component" value="Unassembled WGS sequence"/>
</dbReference>
<keyword evidence="6 7" id="KW-0687">Ribonucleoprotein</keyword>
<dbReference type="Pfam" id="PF02290">
    <property type="entry name" value="SRP14"/>
    <property type="match status" value="1"/>
</dbReference>
<evidence type="ECO:0000256" key="1">
    <source>
        <dbReference type="ARBA" id="ARBA00004496"/>
    </source>
</evidence>
<dbReference type="GO" id="GO:0005786">
    <property type="term" value="C:signal recognition particle, endoplasmic reticulum targeting"/>
    <property type="evidence" value="ECO:0007669"/>
    <property type="project" value="UniProtKB-UniRule"/>
</dbReference>
<keyword evidence="4 7" id="KW-0694">RNA-binding</keyword>
<gene>
    <name evidence="10" type="ORF">RhiirA1_458284</name>
</gene>
<dbReference type="PANTHER" id="PTHR12013">
    <property type="entry name" value="SIGNAL RECOGNITION PARTICLE 14 KD PROTEIN"/>
    <property type="match status" value="1"/>
</dbReference>
<dbReference type="GO" id="GO:0008312">
    <property type="term" value="F:7S RNA binding"/>
    <property type="evidence" value="ECO:0007669"/>
    <property type="project" value="UniProtKB-UniRule"/>
</dbReference>
<reference evidence="10 11" key="1">
    <citation type="submission" date="2017-10" db="EMBL/GenBank/DDBJ databases">
        <title>Extensive intraspecific genome diversity in a model arbuscular mycorrhizal fungus.</title>
        <authorList>
            <person name="Chen E.C.H."/>
            <person name="Morin E."/>
            <person name="Baudet D."/>
            <person name="Noel J."/>
            <person name="Ndikumana S."/>
            <person name="Charron P."/>
            <person name="St-Onge C."/>
            <person name="Giorgi J."/>
            <person name="Grigoriev I.V."/>
            <person name="Roux C."/>
            <person name="Martin F.M."/>
            <person name="Corradi N."/>
        </authorList>
    </citation>
    <scope>NUCLEOTIDE SEQUENCE [LARGE SCALE GENOMIC DNA]</scope>
    <source>
        <strain evidence="10 11">A1</strain>
    </source>
</reference>
<feature type="coiled-coil region" evidence="8">
    <location>
        <begin position="106"/>
        <end position="133"/>
    </location>
</feature>
<dbReference type="EMBL" id="LLXH01000385">
    <property type="protein sequence ID" value="PKC67559.1"/>
    <property type="molecule type" value="Genomic_DNA"/>
</dbReference>
<evidence type="ECO:0000256" key="7">
    <source>
        <dbReference type="RuleBase" id="RU368100"/>
    </source>
</evidence>
<evidence type="ECO:0000256" key="2">
    <source>
        <dbReference type="ARBA" id="ARBA00010349"/>
    </source>
</evidence>
<reference evidence="10 11" key="2">
    <citation type="submission" date="2017-10" db="EMBL/GenBank/DDBJ databases">
        <title>Genome analyses suggest a sexual origin of heterokaryosis in a supposedly ancient asexual fungus.</title>
        <authorList>
            <person name="Corradi N."/>
            <person name="Sedzielewska K."/>
            <person name="Noel J."/>
            <person name="Charron P."/>
            <person name="Farinelli L."/>
            <person name="Marton T."/>
            <person name="Kruger M."/>
            <person name="Pelin A."/>
            <person name="Brachmann A."/>
            <person name="Corradi N."/>
        </authorList>
    </citation>
    <scope>NUCLEOTIDE SEQUENCE [LARGE SCALE GENOMIC DNA]</scope>
    <source>
        <strain evidence="10 11">A1</strain>
    </source>
</reference>